<sequence>MTDGKQCATSPARSSLNQVQEVWMNRMRLPALAFCLTGMFLSPWSTASEAGDAVSITGRGIDAAAVAVTTASILGQSVIVADRRLKGMSIDFSVTQQSWRQVMEQLASQTHSKLTWMSNVAVFGDPSAGTVPYSFSLSAYPLESYDSDALRVKGLVQFRGQYFGLVESPDAAVWVAKRGDGIGKNIGRVTQLDQGGVTFREMVRNDQGEWTERVKVLSLAGPK</sequence>
<dbReference type="InterPro" id="IPR007446">
    <property type="entry name" value="PilP"/>
</dbReference>
<dbReference type="Gene3D" id="2.30.30.830">
    <property type="match status" value="1"/>
</dbReference>
<reference evidence="1 2" key="2">
    <citation type="submission" date="2018-12" db="EMBL/GenBank/DDBJ databases">
        <title>Rhizobacter gummiphilus sp. nov., a rubber-degrading bacterium isolated from the soil of a botanical garden in Japan.</title>
        <authorList>
            <person name="Shunsuke S.S."/>
        </authorList>
    </citation>
    <scope>NUCLEOTIDE SEQUENCE [LARGE SCALE GENOMIC DNA]</scope>
    <source>
        <strain evidence="1 2">S-16</strain>
    </source>
</reference>
<reference evidence="1 2" key="1">
    <citation type="submission" date="2018-08" db="EMBL/GenBank/DDBJ databases">
        <authorList>
            <person name="Khan S.A."/>
            <person name="Jeon C.O."/>
            <person name="Chun B.H."/>
            <person name="Jeong S.E."/>
        </authorList>
    </citation>
    <scope>NUCLEOTIDE SEQUENCE [LARGE SCALE GENOMIC DNA]</scope>
    <source>
        <strain evidence="1 2">S-16</strain>
    </source>
</reference>
<dbReference type="EMBL" id="QUSW01000003">
    <property type="protein sequence ID" value="RQP24045.1"/>
    <property type="molecule type" value="Genomic_DNA"/>
</dbReference>
<dbReference type="Proteomes" id="UP000267464">
    <property type="component" value="Unassembled WGS sequence"/>
</dbReference>
<dbReference type="RefSeq" id="WP_124540490.1">
    <property type="nucleotide sequence ID" value="NZ_QUSW01000003.1"/>
</dbReference>
<name>A0A3N7JYZ2_9BURK</name>
<organism evidence="1 2">
    <name type="scientific">Piscinibacter terrae</name>
    <dbReference type="NCBI Taxonomy" id="2496871"/>
    <lineage>
        <taxon>Bacteria</taxon>
        <taxon>Pseudomonadati</taxon>
        <taxon>Pseudomonadota</taxon>
        <taxon>Betaproteobacteria</taxon>
        <taxon>Burkholderiales</taxon>
        <taxon>Sphaerotilaceae</taxon>
        <taxon>Piscinibacter</taxon>
    </lineage>
</organism>
<dbReference type="Pfam" id="PF04351">
    <property type="entry name" value="PilP"/>
    <property type="match status" value="1"/>
</dbReference>
<proteinExistence type="predicted"/>
<evidence type="ECO:0008006" key="3">
    <source>
        <dbReference type="Google" id="ProtNLM"/>
    </source>
</evidence>
<keyword evidence="2" id="KW-1185">Reference proteome</keyword>
<evidence type="ECO:0000313" key="1">
    <source>
        <dbReference type="EMBL" id="RQP24045.1"/>
    </source>
</evidence>
<gene>
    <name evidence="1" type="ORF">DZC73_11955</name>
</gene>
<accession>A0A3N7JYZ2</accession>
<comment type="caution">
    <text evidence="1">The sequence shown here is derived from an EMBL/GenBank/DDBJ whole genome shotgun (WGS) entry which is preliminary data.</text>
</comment>
<evidence type="ECO:0000313" key="2">
    <source>
        <dbReference type="Proteomes" id="UP000267464"/>
    </source>
</evidence>
<dbReference type="AlphaFoldDB" id="A0A3N7JYZ2"/>
<protein>
    <recommendedName>
        <fullName evidence="3">Pilus assembly protein PilP</fullName>
    </recommendedName>
</protein>